<dbReference type="InterPro" id="IPR000209">
    <property type="entry name" value="Peptidase_S8/S53_dom"/>
</dbReference>
<proteinExistence type="inferred from homology"/>
<dbReference type="InterPro" id="IPR036852">
    <property type="entry name" value="Peptidase_S8/S53_dom_sf"/>
</dbReference>
<gene>
    <name evidence="9" type="ORF">H9L05_03015</name>
</gene>
<feature type="active site" description="Charge relay system" evidence="5 6">
    <location>
        <position position="394"/>
    </location>
</feature>
<comment type="similarity">
    <text evidence="1 6">Belongs to the peptidase S8 family.</text>
</comment>
<dbReference type="InterPro" id="IPR026444">
    <property type="entry name" value="Secre_tail"/>
</dbReference>
<dbReference type="InterPro" id="IPR050131">
    <property type="entry name" value="Peptidase_S8_subtilisin-like"/>
</dbReference>
<keyword evidence="7" id="KW-0732">Signal</keyword>
<dbReference type="InterPro" id="IPR015500">
    <property type="entry name" value="Peptidase_S8_subtilisin-rel"/>
</dbReference>
<dbReference type="Gene3D" id="2.60.40.4070">
    <property type="match status" value="1"/>
</dbReference>
<dbReference type="PRINTS" id="PR00723">
    <property type="entry name" value="SUBTILISIN"/>
</dbReference>
<name>A0A7H0GWR8_9BACT</name>
<dbReference type="PROSITE" id="PS51272">
    <property type="entry name" value="SLH"/>
    <property type="match status" value="2"/>
</dbReference>
<dbReference type="PROSITE" id="PS00138">
    <property type="entry name" value="SUBTILASE_SER"/>
    <property type="match status" value="1"/>
</dbReference>
<sequence>MKGKFLTTLLLVGLSVTTSFGQATVDPELRAALKTNPLAQVIVTFKGDGAPQPTQLSLLQQLGITKGISFRALPIAGVLATASQVDALASNPQVRSLYINKKLDYYNFDDTNLTGVKRLRTDKETTARNGGLPVSGKGVGVLINDSGVDGTHDDIKLGTHLVQNVLGSTNLNAQDAMLPVTYLENVPNTDTNSGHGTHCAGTVGGNGAKSGGKYEGVAPGANLLGYGSGGALLVLDAIGGFDYALTHQAQYNIRVISNSFGTSGDFNPDQPINVVTKKCYDRGMVVVFAAGNEGPSADTHNPYAIAPWTISVGAGDRNGLIADFSSRGVRGEQGTFTVDGETWTFKNEPSIVAPGVDVVSTRAVAPVSSLGTQQDIEVLPAGQVPFYTHMSGTSMATPHVAGIVALLLEAKPSLSPAQVKEILMKTATNMPGHESWEVGAGYVNAFAAVDQALRSSNFGSTVNATRRFNSSVNAQTTTVPFTINFNPILTTGNSLTFPVNPGTNSVEVKISSRGILGETGNLTNLVLIDPNGVRYTSGTPVTFTLTTDRGVAVASPIAGTWTVAVEGLRGIAFPETVTGNISLLTPSGTTNLADIVGHPAEAAIKMAVTSRLVDGLATGFQPNANLTRIQLADYLLMGQGIRQYLPTSGARTFSDVTTANDILLTEAVAAKGAAQRDRFHQFNGVMRPTAAGTFSPAGTVSRAELAYSLVQGLGFQQFALERNGKPVTVQVNGKTVAIDDASKIPAGLEGYVSVALELNLINAYYTVKQGPFDLQPTIQATFKPAQTVTRADFAVIVSRTFPQYNAQTQPTAAASTSAATATKGAVAQETVAYPNPFSGTTTINYYVAEEGPVSVEVFSSMGHKVQTLVSGSEAAGNHQVKFDAGNLSRGTYLYKVKTGANVTTKRLVVQ</sequence>
<dbReference type="Proteomes" id="UP000516093">
    <property type="component" value="Chromosome"/>
</dbReference>
<dbReference type="KEGG" id="hqi:H9L05_03015"/>
<feature type="active site" description="Charge relay system" evidence="5 6">
    <location>
        <position position="145"/>
    </location>
</feature>
<keyword evidence="4 6" id="KW-0720">Serine protease</keyword>
<dbReference type="InterPro" id="IPR022398">
    <property type="entry name" value="Peptidase_S8_His-AS"/>
</dbReference>
<evidence type="ECO:0000256" key="7">
    <source>
        <dbReference type="SAM" id="SignalP"/>
    </source>
</evidence>
<evidence type="ECO:0000256" key="4">
    <source>
        <dbReference type="ARBA" id="ARBA00022825"/>
    </source>
</evidence>
<evidence type="ECO:0000259" key="8">
    <source>
        <dbReference type="PROSITE" id="PS51272"/>
    </source>
</evidence>
<evidence type="ECO:0000256" key="6">
    <source>
        <dbReference type="PROSITE-ProRule" id="PRU01240"/>
    </source>
</evidence>
<evidence type="ECO:0000256" key="5">
    <source>
        <dbReference type="PIRSR" id="PIRSR615500-1"/>
    </source>
</evidence>
<dbReference type="InterPro" id="IPR001119">
    <property type="entry name" value="SLH_dom"/>
</dbReference>
<protein>
    <submittedName>
        <fullName evidence="9">S8 family serine peptidase</fullName>
    </submittedName>
</protein>
<evidence type="ECO:0000313" key="9">
    <source>
        <dbReference type="EMBL" id="QNP52734.1"/>
    </source>
</evidence>
<keyword evidence="10" id="KW-1185">Reference proteome</keyword>
<dbReference type="NCBIfam" id="TIGR04183">
    <property type="entry name" value="Por_Secre_tail"/>
    <property type="match status" value="1"/>
</dbReference>
<evidence type="ECO:0000313" key="10">
    <source>
        <dbReference type="Proteomes" id="UP000516093"/>
    </source>
</evidence>
<feature type="active site" description="Charge relay system" evidence="5 6">
    <location>
        <position position="195"/>
    </location>
</feature>
<dbReference type="PANTHER" id="PTHR43806:SF65">
    <property type="entry name" value="SERINE PROTEASE APRX"/>
    <property type="match status" value="1"/>
</dbReference>
<feature type="domain" description="SLH" evidence="8">
    <location>
        <begin position="587"/>
        <end position="649"/>
    </location>
</feature>
<feature type="domain" description="SLH" evidence="8">
    <location>
        <begin position="735"/>
        <end position="811"/>
    </location>
</feature>
<dbReference type="EMBL" id="CP060784">
    <property type="protein sequence ID" value="QNP52734.1"/>
    <property type="molecule type" value="Genomic_DNA"/>
</dbReference>
<keyword evidence="3 6" id="KW-0378">Hydrolase</keyword>
<dbReference type="Pfam" id="PF18962">
    <property type="entry name" value="Por_Secre_tail"/>
    <property type="match status" value="1"/>
</dbReference>
<dbReference type="PROSITE" id="PS00137">
    <property type="entry name" value="SUBTILASE_HIS"/>
    <property type="match status" value="1"/>
</dbReference>
<keyword evidence="2 6" id="KW-0645">Protease</keyword>
<dbReference type="GO" id="GO:0006508">
    <property type="term" value="P:proteolysis"/>
    <property type="evidence" value="ECO:0007669"/>
    <property type="project" value="UniProtKB-KW"/>
</dbReference>
<dbReference type="Pfam" id="PF00082">
    <property type="entry name" value="Peptidase_S8"/>
    <property type="match status" value="1"/>
</dbReference>
<dbReference type="InterPro" id="IPR023828">
    <property type="entry name" value="Peptidase_S8_Ser-AS"/>
</dbReference>
<dbReference type="GO" id="GO:0004252">
    <property type="term" value="F:serine-type endopeptidase activity"/>
    <property type="evidence" value="ECO:0007669"/>
    <property type="project" value="UniProtKB-UniRule"/>
</dbReference>
<organism evidence="9 10">
    <name type="scientific">Hymenobacter qilianensis</name>
    <dbReference type="NCBI Taxonomy" id="1385715"/>
    <lineage>
        <taxon>Bacteria</taxon>
        <taxon>Pseudomonadati</taxon>
        <taxon>Bacteroidota</taxon>
        <taxon>Cytophagia</taxon>
        <taxon>Cytophagales</taxon>
        <taxon>Hymenobacteraceae</taxon>
        <taxon>Hymenobacter</taxon>
    </lineage>
</organism>
<feature type="chain" id="PRO_5028865615" evidence="7">
    <location>
        <begin position="24"/>
        <end position="910"/>
    </location>
</feature>
<dbReference type="PANTHER" id="PTHR43806">
    <property type="entry name" value="PEPTIDASE S8"/>
    <property type="match status" value="1"/>
</dbReference>
<reference evidence="9 10" key="1">
    <citation type="submission" date="2020-08" db="EMBL/GenBank/DDBJ databases">
        <title>Genome sequence of Hymenobacter qilianensis JCM 19763T.</title>
        <authorList>
            <person name="Hyun D.-W."/>
            <person name="Bae J.-W."/>
        </authorList>
    </citation>
    <scope>NUCLEOTIDE SEQUENCE [LARGE SCALE GENOMIC DNA]</scope>
    <source>
        <strain evidence="9 10">JCM 19763</strain>
    </source>
</reference>
<dbReference type="PROSITE" id="PS51892">
    <property type="entry name" value="SUBTILASE"/>
    <property type="match status" value="1"/>
</dbReference>
<evidence type="ECO:0000256" key="1">
    <source>
        <dbReference type="ARBA" id="ARBA00011073"/>
    </source>
</evidence>
<dbReference type="SUPFAM" id="SSF52743">
    <property type="entry name" value="Subtilisin-like"/>
    <property type="match status" value="1"/>
</dbReference>
<dbReference type="Gene3D" id="3.40.50.200">
    <property type="entry name" value="Peptidase S8/S53 domain"/>
    <property type="match status" value="1"/>
</dbReference>
<dbReference type="RefSeq" id="WP_187732975.1">
    <property type="nucleotide sequence ID" value="NZ_BMFN01000002.1"/>
</dbReference>
<evidence type="ECO:0000256" key="2">
    <source>
        <dbReference type="ARBA" id="ARBA00022670"/>
    </source>
</evidence>
<feature type="signal peptide" evidence="7">
    <location>
        <begin position="1"/>
        <end position="23"/>
    </location>
</feature>
<dbReference type="Pfam" id="PF00395">
    <property type="entry name" value="SLH"/>
    <property type="match status" value="1"/>
</dbReference>
<accession>A0A7H0GWR8</accession>
<evidence type="ECO:0000256" key="3">
    <source>
        <dbReference type="ARBA" id="ARBA00022801"/>
    </source>
</evidence>
<dbReference type="AlphaFoldDB" id="A0A7H0GWR8"/>